<dbReference type="Gramene" id="AET3Gv20818800.14">
    <property type="protein sequence ID" value="AET3Gv20818800.14"/>
    <property type="gene ID" value="AET3Gv20818800"/>
</dbReference>
<dbReference type="InterPro" id="IPR038937">
    <property type="entry name" value="RopGEF"/>
</dbReference>
<keyword evidence="1 2" id="KW-0344">Guanine-nucleotide releasing factor</keyword>
<feature type="region of interest" description="Disordered" evidence="3">
    <location>
        <begin position="254"/>
        <end position="283"/>
    </location>
</feature>
<dbReference type="Gene3D" id="1.20.58.2010">
    <property type="entry name" value="PRONE domain, subdomain 1"/>
    <property type="match status" value="1"/>
</dbReference>
<proteinExistence type="predicted"/>
<feature type="domain" description="PRONE" evidence="4">
    <location>
        <begin position="49"/>
        <end position="283"/>
    </location>
</feature>
<dbReference type="Proteomes" id="UP000015105">
    <property type="component" value="Chromosome 3D"/>
</dbReference>
<keyword evidence="6" id="KW-1185">Reference proteome</keyword>
<evidence type="ECO:0000256" key="3">
    <source>
        <dbReference type="SAM" id="MobiDB-lite"/>
    </source>
</evidence>
<sequence>ASEAAFTDSADGSSSSSDAASTDDWPALALAAPKKTPACGGAPDAEMSGKQKRRAGPEMELMKERFAKLLLGEDMSGSGKGVCTALAIANAITNLCATIFGQLWRLEPLQPEKKAMWRREMDWLLCISDHIVELVPTWQSFPDGTRLEIMTSRPRSDLYINLPALRKLDHMLLVSSPRKSWTASGTLNFGTSTKGYARRTATAQPRSGRPSTAATTNGGCRCPGCHPGASATRRGSSCSTSATVRTRSSRLQWPSTATPWQRWMSPSRTSTPCQRTGGRLWAT</sequence>
<dbReference type="AlphaFoldDB" id="A0A453FXJ0"/>
<reference evidence="5" key="5">
    <citation type="journal article" date="2021" name="G3 (Bethesda)">
        <title>Aegilops tauschii genome assembly Aet v5.0 features greater sequence contiguity and improved annotation.</title>
        <authorList>
            <person name="Wang L."/>
            <person name="Zhu T."/>
            <person name="Rodriguez J.C."/>
            <person name="Deal K.R."/>
            <person name="Dubcovsky J."/>
            <person name="McGuire P.E."/>
            <person name="Lux T."/>
            <person name="Spannagl M."/>
            <person name="Mayer K.F.X."/>
            <person name="Baldrich P."/>
            <person name="Meyers B.C."/>
            <person name="Huo N."/>
            <person name="Gu Y.Q."/>
            <person name="Zhou H."/>
            <person name="Devos K.M."/>
            <person name="Bennetzen J.L."/>
            <person name="Unver T."/>
            <person name="Budak H."/>
            <person name="Gulick P.J."/>
            <person name="Galiba G."/>
            <person name="Kalapos B."/>
            <person name="Nelson D.R."/>
            <person name="Li P."/>
            <person name="You F.M."/>
            <person name="Luo M.C."/>
            <person name="Dvorak J."/>
        </authorList>
    </citation>
    <scope>NUCLEOTIDE SEQUENCE [LARGE SCALE GENOMIC DNA]</scope>
    <source>
        <strain evidence="5">cv. AL8/78</strain>
    </source>
</reference>
<dbReference type="EnsemblPlants" id="AET3Gv20818800.14">
    <property type="protein sequence ID" value="AET3Gv20818800.14"/>
    <property type="gene ID" value="AET3Gv20818800"/>
</dbReference>
<reference evidence="6" key="2">
    <citation type="journal article" date="2017" name="Nat. Plants">
        <title>The Aegilops tauschii genome reveals multiple impacts of transposons.</title>
        <authorList>
            <person name="Zhao G."/>
            <person name="Zou C."/>
            <person name="Li K."/>
            <person name="Wang K."/>
            <person name="Li T."/>
            <person name="Gao L."/>
            <person name="Zhang X."/>
            <person name="Wang H."/>
            <person name="Yang Z."/>
            <person name="Liu X."/>
            <person name="Jiang W."/>
            <person name="Mao L."/>
            <person name="Kong X."/>
            <person name="Jiao Y."/>
            <person name="Jia J."/>
        </authorList>
    </citation>
    <scope>NUCLEOTIDE SEQUENCE [LARGE SCALE GENOMIC DNA]</scope>
    <source>
        <strain evidence="6">cv. AL8/78</strain>
    </source>
</reference>
<organism evidence="5 6">
    <name type="scientific">Aegilops tauschii subsp. strangulata</name>
    <name type="common">Goatgrass</name>
    <dbReference type="NCBI Taxonomy" id="200361"/>
    <lineage>
        <taxon>Eukaryota</taxon>
        <taxon>Viridiplantae</taxon>
        <taxon>Streptophyta</taxon>
        <taxon>Embryophyta</taxon>
        <taxon>Tracheophyta</taxon>
        <taxon>Spermatophyta</taxon>
        <taxon>Magnoliopsida</taxon>
        <taxon>Liliopsida</taxon>
        <taxon>Poales</taxon>
        <taxon>Poaceae</taxon>
        <taxon>BOP clade</taxon>
        <taxon>Pooideae</taxon>
        <taxon>Triticodae</taxon>
        <taxon>Triticeae</taxon>
        <taxon>Triticinae</taxon>
        <taxon>Aegilops</taxon>
    </lineage>
</organism>
<dbReference type="Pfam" id="PF03759">
    <property type="entry name" value="PRONE"/>
    <property type="match status" value="1"/>
</dbReference>
<accession>A0A453FXJ0</accession>
<dbReference type="GO" id="GO:0005085">
    <property type="term" value="F:guanyl-nucleotide exchange factor activity"/>
    <property type="evidence" value="ECO:0007669"/>
    <property type="project" value="UniProtKB-UniRule"/>
</dbReference>
<feature type="compositionally biased region" description="Polar residues" evidence="3">
    <location>
        <begin position="254"/>
        <end position="274"/>
    </location>
</feature>
<reference evidence="6" key="1">
    <citation type="journal article" date="2014" name="Science">
        <title>Ancient hybridizations among the ancestral genomes of bread wheat.</title>
        <authorList>
            <consortium name="International Wheat Genome Sequencing Consortium,"/>
            <person name="Marcussen T."/>
            <person name="Sandve S.R."/>
            <person name="Heier L."/>
            <person name="Spannagl M."/>
            <person name="Pfeifer M."/>
            <person name="Jakobsen K.S."/>
            <person name="Wulff B.B."/>
            <person name="Steuernagel B."/>
            <person name="Mayer K.F."/>
            <person name="Olsen O.A."/>
        </authorList>
    </citation>
    <scope>NUCLEOTIDE SEQUENCE [LARGE SCALE GENOMIC DNA]</scope>
    <source>
        <strain evidence="6">cv. AL8/78</strain>
    </source>
</reference>
<evidence type="ECO:0000259" key="4">
    <source>
        <dbReference type="PROSITE" id="PS51334"/>
    </source>
</evidence>
<dbReference type="PANTHER" id="PTHR33101">
    <property type="entry name" value="ROP GUANINE NUCLEOTIDE EXCHANGE FACTOR 1"/>
    <property type="match status" value="1"/>
</dbReference>
<feature type="region of interest" description="Disordered" evidence="3">
    <location>
        <begin position="195"/>
        <end position="219"/>
    </location>
</feature>
<evidence type="ECO:0000256" key="1">
    <source>
        <dbReference type="ARBA" id="ARBA00022658"/>
    </source>
</evidence>
<evidence type="ECO:0000313" key="6">
    <source>
        <dbReference type="Proteomes" id="UP000015105"/>
    </source>
</evidence>
<reference evidence="5" key="3">
    <citation type="journal article" date="2017" name="Nature">
        <title>Genome sequence of the progenitor of the wheat D genome Aegilops tauschii.</title>
        <authorList>
            <person name="Luo M.C."/>
            <person name="Gu Y.Q."/>
            <person name="Puiu D."/>
            <person name="Wang H."/>
            <person name="Twardziok S.O."/>
            <person name="Deal K.R."/>
            <person name="Huo N."/>
            <person name="Zhu T."/>
            <person name="Wang L."/>
            <person name="Wang Y."/>
            <person name="McGuire P.E."/>
            <person name="Liu S."/>
            <person name="Long H."/>
            <person name="Ramasamy R.K."/>
            <person name="Rodriguez J.C."/>
            <person name="Van S.L."/>
            <person name="Yuan L."/>
            <person name="Wang Z."/>
            <person name="Xia Z."/>
            <person name="Xiao L."/>
            <person name="Anderson O.D."/>
            <person name="Ouyang S."/>
            <person name="Liang Y."/>
            <person name="Zimin A.V."/>
            <person name="Pertea G."/>
            <person name="Qi P."/>
            <person name="Bennetzen J.L."/>
            <person name="Dai X."/>
            <person name="Dawson M.W."/>
            <person name="Muller H.G."/>
            <person name="Kugler K."/>
            <person name="Rivarola-Duarte L."/>
            <person name="Spannagl M."/>
            <person name="Mayer K.F.X."/>
            <person name="Lu F.H."/>
            <person name="Bevan M.W."/>
            <person name="Leroy P."/>
            <person name="Li P."/>
            <person name="You F.M."/>
            <person name="Sun Q."/>
            <person name="Liu Z."/>
            <person name="Lyons E."/>
            <person name="Wicker T."/>
            <person name="Salzberg S.L."/>
            <person name="Devos K.M."/>
            <person name="Dvorak J."/>
        </authorList>
    </citation>
    <scope>NUCLEOTIDE SEQUENCE [LARGE SCALE GENOMIC DNA]</scope>
    <source>
        <strain evidence="5">cv. AL8/78</strain>
    </source>
</reference>
<dbReference type="PANTHER" id="PTHR33101:SF14">
    <property type="entry name" value="ROP GUANINE NUCLEOTIDE EXCHANGE FACTOR 7"/>
    <property type="match status" value="1"/>
</dbReference>
<reference evidence="5" key="4">
    <citation type="submission" date="2019-03" db="UniProtKB">
        <authorList>
            <consortium name="EnsemblPlants"/>
        </authorList>
    </citation>
    <scope>IDENTIFICATION</scope>
</reference>
<dbReference type="InterPro" id="IPR005512">
    <property type="entry name" value="PRONE_dom"/>
</dbReference>
<feature type="compositionally biased region" description="Low complexity" evidence="3">
    <location>
        <begin position="1"/>
        <end position="38"/>
    </location>
</feature>
<evidence type="ECO:0000313" key="5">
    <source>
        <dbReference type="EnsemblPlants" id="AET3Gv20818800.14"/>
    </source>
</evidence>
<name>A0A453FXJ0_AEGTS</name>
<dbReference type="PROSITE" id="PS51334">
    <property type="entry name" value="PRONE"/>
    <property type="match status" value="1"/>
</dbReference>
<feature type="compositionally biased region" description="Polar residues" evidence="3">
    <location>
        <begin position="201"/>
        <end position="218"/>
    </location>
</feature>
<feature type="region of interest" description="Disordered" evidence="3">
    <location>
        <begin position="1"/>
        <end position="56"/>
    </location>
</feature>
<evidence type="ECO:0000256" key="2">
    <source>
        <dbReference type="PROSITE-ProRule" id="PRU00663"/>
    </source>
</evidence>
<protein>
    <recommendedName>
        <fullName evidence="4">PRONE domain-containing protein</fullName>
    </recommendedName>
</protein>